<evidence type="ECO:0000256" key="2">
    <source>
        <dbReference type="ARBA" id="ARBA00022840"/>
    </source>
</evidence>
<evidence type="ECO:0000313" key="5">
    <source>
        <dbReference type="EMBL" id="GAA2730398.1"/>
    </source>
</evidence>
<dbReference type="InterPro" id="IPR027417">
    <property type="entry name" value="P-loop_NTPase"/>
</dbReference>
<feature type="compositionally biased region" description="Low complexity" evidence="3">
    <location>
        <begin position="186"/>
        <end position="206"/>
    </location>
</feature>
<dbReference type="SUPFAM" id="SSF46894">
    <property type="entry name" value="C-terminal effector domain of the bipartite response regulators"/>
    <property type="match status" value="1"/>
</dbReference>
<dbReference type="SUPFAM" id="SSF52540">
    <property type="entry name" value="P-loop containing nucleoside triphosphate hydrolases"/>
    <property type="match status" value="1"/>
</dbReference>
<keyword evidence="6" id="KW-1185">Reference proteome</keyword>
<organism evidence="5 6">
    <name type="scientific">Pedococcus aerophilus</name>
    <dbReference type="NCBI Taxonomy" id="436356"/>
    <lineage>
        <taxon>Bacteria</taxon>
        <taxon>Bacillati</taxon>
        <taxon>Actinomycetota</taxon>
        <taxon>Actinomycetes</taxon>
        <taxon>Micrococcales</taxon>
        <taxon>Intrasporangiaceae</taxon>
        <taxon>Pedococcus</taxon>
    </lineage>
</organism>
<dbReference type="Pfam" id="PF13191">
    <property type="entry name" value="AAA_16"/>
    <property type="match status" value="1"/>
</dbReference>
<feature type="region of interest" description="Disordered" evidence="3">
    <location>
        <begin position="184"/>
        <end position="207"/>
    </location>
</feature>
<dbReference type="InterPro" id="IPR000792">
    <property type="entry name" value="Tscrpt_reg_LuxR_C"/>
</dbReference>
<feature type="compositionally biased region" description="Gly residues" evidence="3">
    <location>
        <begin position="63"/>
        <end position="94"/>
    </location>
</feature>
<dbReference type="PROSITE" id="PS50043">
    <property type="entry name" value="HTH_LUXR_2"/>
    <property type="match status" value="1"/>
</dbReference>
<evidence type="ECO:0000313" key="6">
    <source>
        <dbReference type="Proteomes" id="UP001501326"/>
    </source>
</evidence>
<dbReference type="PRINTS" id="PR00038">
    <property type="entry name" value="HTHLUXR"/>
</dbReference>
<dbReference type="Pfam" id="PF00196">
    <property type="entry name" value="GerE"/>
    <property type="match status" value="1"/>
</dbReference>
<dbReference type="SUPFAM" id="SSF48452">
    <property type="entry name" value="TPR-like"/>
    <property type="match status" value="1"/>
</dbReference>
<dbReference type="Gene3D" id="1.25.40.10">
    <property type="entry name" value="Tetratricopeptide repeat domain"/>
    <property type="match status" value="1"/>
</dbReference>
<accession>A0ABN3UDY9</accession>
<keyword evidence="2" id="KW-0067">ATP-binding</keyword>
<dbReference type="PANTHER" id="PTHR16305:SF35">
    <property type="entry name" value="TRANSCRIPTIONAL ACTIVATOR DOMAIN"/>
    <property type="match status" value="1"/>
</dbReference>
<reference evidence="5 6" key="1">
    <citation type="journal article" date="2019" name="Int. J. Syst. Evol. Microbiol.">
        <title>The Global Catalogue of Microorganisms (GCM) 10K type strain sequencing project: providing services to taxonomists for standard genome sequencing and annotation.</title>
        <authorList>
            <consortium name="The Broad Institute Genomics Platform"/>
            <consortium name="The Broad Institute Genome Sequencing Center for Infectious Disease"/>
            <person name="Wu L."/>
            <person name="Ma J."/>
        </authorList>
    </citation>
    <scope>NUCLEOTIDE SEQUENCE [LARGE SCALE GENOMIC DNA]</scope>
    <source>
        <strain evidence="5 6">JCM 16378</strain>
    </source>
</reference>
<evidence type="ECO:0000259" key="4">
    <source>
        <dbReference type="PROSITE" id="PS50043"/>
    </source>
</evidence>
<protein>
    <submittedName>
        <fullName evidence="5">Helix-turn-helix transcriptional regulator</fullName>
    </submittedName>
</protein>
<sequence>MGSAAVVGVVGTATGSPSALRTHPAGANASDMIDGVGLDAGGSSLFVGRAEEARRLVALTGVGSPGVGGPGASGPGAGGPGAGGPGARGPGAGAPGARHGSVVLSGDAGIGKTRLLAEVARTARDQGWTVLVGHCLSEAGQSLPYLPFLELFGRLEALVPEQVERSARAHPSLSRLLPGHRSEAYAPGIPGANGPSANGPGANGPEATDRGDLVAAVHAALDEIGATTPLLVVIEDVHWADQSSRDLLTLLFTRGFTHPVSVVVSYRSDDLHRRHPLRATLAHWSRLAEVERLDLPPLPDAAVRELVHGLQTHPLDDGDVRAVVERAEGNAFFAEELVAASALGGARLAEDLSRLLLVRFDQLGTSGQHVVRMASASGRHVSHRLLAAVADLPEHELDAGLRDAVEHHVLVPLDTGGYAFRHALLGETVYDDLLPGERVRAHERYAAALTAALTGDRAAGSWAELARHASAAGQRDVARDASVRAGDAALRMAGPEEAWRHFSHALSLTPDHAPDDEVDTVTLRAAAAAVAVGRQHKALDLLQERLDRRSADAPLVGRAELLAALATAARITESTLDTLATTTEGLTLLDGDDGHHPRVRAKLLAARVQALADRGRDEEALVGIDEAVAAARAAGLDELAEEVRVVAARITEKAGDPEGSRRALEALVSSPGPLGEAAEARAFHHLGWLHHRAGRLDEAVDVYLRGTQRARTAGRPWAPYAFDGRLLAGIAAYERGRWEESLTILALEGEAAPEPAGSSLRAARMYVAAGRGDVAALQVLDGTRPWWEREGLVALIAGTAGVDLHGHANELDRAVALHDEVVALLSRVWYPLFQGQLRLGTLLLGQLADHVQRVPTARRPDLLARGSAIASTGEEVWDQAVTRPGNDGPESRAWLARSRAEALRLRWLGGEDVDADELVGSWRLAVDAFETYGHPYETARSRARLGVALRSTGRTDGSSELAAALEVAVRLGAEPLRAEIRAAGGTRPSSRPPSRLGESLTAREQEILSLVALGRSNKQIGTQLFISAKTASVHVSNILAKLGVAGRGEAVAVARERGLLD</sequence>
<evidence type="ECO:0000256" key="3">
    <source>
        <dbReference type="SAM" id="MobiDB-lite"/>
    </source>
</evidence>
<dbReference type="EMBL" id="BAAARN010000001">
    <property type="protein sequence ID" value="GAA2730398.1"/>
    <property type="molecule type" value="Genomic_DNA"/>
</dbReference>
<evidence type="ECO:0000256" key="1">
    <source>
        <dbReference type="ARBA" id="ARBA00022741"/>
    </source>
</evidence>
<feature type="domain" description="HTH luxR-type" evidence="4">
    <location>
        <begin position="993"/>
        <end position="1058"/>
    </location>
</feature>
<dbReference type="PANTHER" id="PTHR16305">
    <property type="entry name" value="TESTICULAR SOLUBLE ADENYLYL CYCLASE"/>
    <property type="match status" value="1"/>
</dbReference>
<feature type="region of interest" description="Disordered" evidence="3">
    <location>
        <begin position="62"/>
        <end position="100"/>
    </location>
</feature>
<dbReference type="Gene3D" id="1.10.10.10">
    <property type="entry name" value="Winged helix-like DNA-binding domain superfamily/Winged helix DNA-binding domain"/>
    <property type="match status" value="1"/>
</dbReference>
<gene>
    <name evidence="5" type="ORF">GCM10009867_01700</name>
</gene>
<dbReference type="InterPro" id="IPR036388">
    <property type="entry name" value="WH-like_DNA-bd_sf"/>
</dbReference>
<dbReference type="CDD" id="cd06170">
    <property type="entry name" value="LuxR_C_like"/>
    <property type="match status" value="1"/>
</dbReference>
<dbReference type="Proteomes" id="UP001501326">
    <property type="component" value="Unassembled WGS sequence"/>
</dbReference>
<dbReference type="InterPro" id="IPR016032">
    <property type="entry name" value="Sig_transdc_resp-reg_C-effctor"/>
</dbReference>
<dbReference type="InterPro" id="IPR041664">
    <property type="entry name" value="AAA_16"/>
</dbReference>
<keyword evidence="1" id="KW-0547">Nucleotide-binding</keyword>
<name>A0ABN3UDY9_9MICO</name>
<proteinExistence type="predicted"/>
<comment type="caution">
    <text evidence="5">The sequence shown here is derived from an EMBL/GenBank/DDBJ whole genome shotgun (WGS) entry which is preliminary data.</text>
</comment>
<dbReference type="SMART" id="SM00421">
    <property type="entry name" value="HTH_LUXR"/>
    <property type="match status" value="1"/>
</dbReference>
<dbReference type="InterPro" id="IPR011990">
    <property type="entry name" value="TPR-like_helical_dom_sf"/>
</dbReference>